<sequence length="111" mass="12157">MADDAIAVAVEPRYPLGDAAGLLEYRRTDAGMTPLDPRRPFGPIGHTYIAIAVDTGRPLTRIPALVELVRAELDDDEDPRDVARGMLAFGAGVLAFAMYVLLLVAIFYRWI</sequence>
<feature type="transmembrane region" description="Helical" evidence="1">
    <location>
        <begin position="86"/>
        <end position="108"/>
    </location>
</feature>
<keyword evidence="3" id="KW-1185">Reference proteome</keyword>
<proteinExistence type="predicted"/>
<keyword evidence="1" id="KW-0812">Transmembrane</keyword>
<keyword evidence="1" id="KW-1133">Transmembrane helix</keyword>
<keyword evidence="1" id="KW-0472">Membrane</keyword>
<dbReference type="Proteomes" id="UP000201080">
    <property type="component" value="Segment"/>
</dbReference>
<gene>
    <name evidence="2" type="ORF">32HC_76</name>
</gene>
<accession>W8E8W0</accession>
<protein>
    <submittedName>
        <fullName evidence="2">Uncharacterized protein</fullName>
    </submittedName>
</protein>
<evidence type="ECO:0000256" key="1">
    <source>
        <dbReference type="SAM" id="Phobius"/>
    </source>
</evidence>
<evidence type="ECO:0000313" key="3">
    <source>
        <dbReference type="Proteomes" id="UP000201080"/>
    </source>
</evidence>
<dbReference type="RefSeq" id="YP_009009547.1">
    <property type="nucleotide sequence ID" value="NC_023602.1"/>
</dbReference>
<evidence type="ECO:0000313" key="2">
    <source>
        <dbReference type="EMBL" id="AHJ86354.1"/>
    </source>
</evidence>
<reference evidence="2 3" key="1">
    <citation type="journal article" date="2014" name="Genome Announc.">
        <title>Complete genome sequences of nine mycobacteriophages.</title>
        <authorList>
            <person name="Franceschelli J.J."/>
            <person name="Suarez C.A."/>
            <person name="Teran L."/>
            <person name="Raya R.R."/>
            <person name="Morbidoni H.R."/>
        </authorList>
    </citation>
    <scope>NUCLEOTIDE SEQUENCE [LARGE SCALE GENOMIC DNA]</scope>
</reference>
<dbReference type="KEGG" id="vg:18506039"/>
<name>W8E8W0_9CAUD</name>
<dbReference type="EMBL" id="KJ028219">
    <property type="protein sequence ID" value="AHJ86354.1"/>
    <property type="molecule type" value="Genomic_DNA"/>
</dbReference>
<organism evidence="2 3">
    <name type="scientific">Mycobacterium phage 32HC</name>
    <dbReference type="NCBI Taxonomy" id="1445729"/>
    <lineage>
        <taxon>Viruses</taxon>
        <taxon>Duplodnaviria</taxon>
        <taxon>Heunggongvirae</taxon>
        <taxon>Uroviricota</taxon>
        <taxon>Caudoviricetes</taxon>
        <taxon>Trigintaduovirus</taxon>
        <taxon>Trigintaduovirus 32HC</taxon>
    </lineage>
</organism>